<dbReference type="InterPro" id="IPR009357">
    <property type="entry name" value="Riboflavin_transptr"/>
</dbReference>
<dbReference type="PANTHER" id="PTHR12929:SF10">
    <property type="entry name" value="RIBOFLAVIN TRANSPORTER"/>
    <property type="match status" value="1"/>
</dbReference>
<dbReference type="Pfam" id="PF06237">
    <property type="entry name" value="SLC52_ribofla_tr"/>
    <property type="match status" value="1"/>
</dbReference>
<evidence type="ECO:0000256" key="7">
    <source>
        <dbReference type="ARBA" id="ARBA00022989"/>
    </source>
</evidence>
<evidence type="ECO:0000256" key="3">
    <source>
        <dbReference type="ARBA" id="ARBA00006366"/>
    </source>
</evidence>
<gene>
    <name evidence="10" type="ORF">OSB1V03_LOCUS3166</name>
</gene>
<evidence type="ECO:0000256" key="9">
    <source>
        <dbReference type="RuleBase" id="RU368035"/>
    </source>
</evidence>
<keyword evidence="7 9" id="KW-1133">Transmembrane helix</keyword>
<evidence type="ECO:0000256" key="1">
    <source>
        <dbReference type="ARBA" id="ARBA00000215"/>
    </source>
</evidence>
<feature type="non-terminal residue" evidence="10">
    <location>
        <position position="1"/>
    </location>
</feature>
<feature type="transmembrane region" description="Helical" evidence="9">
    <location>
        <begin position="324"/>
        <end position="347"/>
    </location>
</feature>
<feature type="non-terminal residue" evidence="10">
    <location>
        <position position="388"/>
    </location>
</feature>
<protein>
    <recommendedName>
        <fullName evidence="9">Riboflavin transporter</fullName>
    </recommendedName>
</protein>
<comment type="similarity">
    <text evidence="3 9">Belongs to the riboflavin transporter family.</text>
</comment>
<keyword evidence="4 9" id="KW-0813">Transport</keyword>
<keyword evidence="11" id="KW-1185">Reference proteome</keyword>
<dbReference type="GO" id="GO:0005886">
    <property type="term" value="C:plasma membrane"/>
    <property type="evidence" value="ECO:0007669"/>
    <property type="project" value="UniProtKB-SubCell"/>
</dbReference>
<accession>A0A7R9KGX3</accession>
<comment type="subcellular location">
    <subcellularLocation>
        <location evidence="2 9">Cell membrane</location>
        <topology evidence="2 9">Multi-pass membrane protein</topology>
    </subcellularLocation>
</comment>
<feature type="transmembrane region" description="Helical" evidence="9">
    <location>
        <begin position="139"/>
        <end position="159"/>
    </location>
</feature>
<dbReference type="AlphaFoldDB" id="A0A7R9KGX3"/>
<evidence type="ECO:0000313" key="11">
    <source>
        <dbReference type="Proteomes" id="UP000759131"/>
    </source>
</evidence>
<dbReference type="EMBL" id="OC855819">
    <property type="protein sequence ID" value="CAD7622703.1"/>
    <property type="molecule type" value="Genomic_DNA"/>
</dbReference>
<keyword evidence="6 9" id="KW-0812">Transmembrane</keyword>
<dbReference type="GO" id="GO:0032217">
    <property type="term" value="F:riboflavin transmembrane transporter activity"/>
    <property type="evidence" value="ECO:0007669"/>
    <property type="project" value="UniProtKB-UniRule"/>
</dbReference>
<keyword evidence="5 9" id="KW-1003">Cell membrane</keyword>
<organism evidence="10">
    <name type="scientific">Medioppia subpectinata</name>
    <dbReference type="NCBI Taxonomy" id="1979941"/>
    <lineage>
        <taxon>Eukaryota</taxon>
        <taxon>Metazoa</taxon>
        <taxon>Ecdysozoa</taxon>
        <taxon>Arthropoda</taxon>
        <taxon>Chelicerata</taxon>
        <taxon>Arachnida</taxon>
        <taxon>Acari</taxon>
        <taxon>Acariformes</taxon>
        <taxon>Sarcoptiformes</taxon>
        <taxon>Oribatida</taxon>
        <taxon>Brachypylina</taxon>
        <taxon>Oppioidea</taxon>
        <taxon>Oppiidae</taxon>
        <taxon>Medioppia</taxon>
    </lineage>
</organism>
<evidence type="ECO:0000256" key="2">
    <source>
        <dbReference type="ARBA" id="ARBA00004651"/>
    </source>
</evidence>
<feature type="transmembrane region" description="Helical" evidence="9">
    <location>
        <begin position="103"/>
        <end position="127"/>
    </location>
</feature>
<dbReference type="OrthoDB" id="9995836at2759"/>
<feature type="transmembrane region" description="Helical" evidence="9">
    <location>
        <begin position="73"/>
        <end position="91"/>
    </location>
</feature>
<reference evidence="10" key="1">
    <citation type="submission" date="2020-11" db="EMBL/GenBank/DDBJ databases">
        <authorList>
            <person name="Tran Van P."/>
        </authorList>
    </citation>
    <scope>NUCLEOTIDE SEQUENCE</scope>
</reference>
<dbReference type="PANTHER" id="PTHR12929">
    <property type="entry name" value="SOLUTE CARRIER FAMILY 52"/>
    <property type="match status" value="1"/>
</dbReference>
<dbReference type="EMBL" id="CAJPIZ010001244">
    <property type="protein sequence ID" value="CAG2103133.1"/>
    <property type="molecule type" value="Genomic_DNA"/>
</dbReference>
<feature type="transmembrane region" description="Helical" evidence="9">
    <location>
        <begin position="359"/>
        <end position="382"/>
    </location>
</feature>
<sequence>TKKSVQLLSLCFGFGSWIAIAGLWLEIPVLIQRLPEKWTLASDMNMVIQLANVGPVLYFFLRKYKLCDETIASHALLFVGLVSCLLLITCWDKTLVVFGRERSVVLFAATFGLALLDCTSSLTFLPFMARFETKYLTPFLIGEGLSGFIPTLFALLQGVEQNECENAMNSESNLRFSAKFFFSSLLLTLIISWISLVLLQSLPDCRHETRRQTPQDVDNKNTIGNRKYKYLLSVIGFSCFSTFGVMPSIQPFSALPFGNSCLHFVVIFSALCFPFGCFLAMIYQKRKSVCFVNYLTLFAHLIAVYIIITAILSPNPPLIQFPTFGSIFTTICWIFFTTIVSYVKTIITLIISDSKGNEGLFWIGFQTQFGSLFGALFMFLIINHSNVF</sequence>
<evidence type="ECO:0000256" key="5">
    <source>
        <dbReference type="ARBA" id="ARBA00022475"/>
    </source>
</evidence>
<feature type="transmembrane region" description="Helical" evidence="9">
    <location>
        <begin position="262"/>
        <end position="283"/>
    </location>
</feature>
<evidence type="ECO:0000256" key="4">
    <source>
        <dbReference type="ARBA" id="ARBA00022448"/>
    </source>
</evidence>
<evidence type="ECO:0000256" key="8">
    <source>
        <dbReference type="ARBA" id="ARBA00023136"/>
    </source>
</evidence>
<feature type="transmembrane region" description="Helical" evidence="9">
    <location>
        <begin position="44"/>
        <end position="61"/>
    </location>
</feature>
<feature type="transmembrane region" description="Helical" evidence="9">
    <location>
        <begin position="290"/>
        <end position="312"/>
    </location>
</feature>
<feature type="transmembrane region" description="Helical" evidence="9">
    <location>
        <begin position="230"/>
        <end position="250"/>
    </location>
</feature>
<name>A0A7R9KGX3_9ACAR</name>
<evidence type="ECO:0000313" key="10">
    <source>
        <dbReference type="EMBL" id="CAD7622703.1"/>
    </source>
</evidence>
<comment type="function">
    <text evidence="9">Plasma membrane transporter mediating the uptake by cells of the water soluble vitamin B2/riboflavin that plays a key role in biochemical oxidation-reduction reactions of the carbohydrate, lipid, and amino acid metabolism.</text>
</comment>
<dbReference type="Proteomes" id="UP000759131">
    <property type="component" value="Unassembled WGS sequence"/>
</dbReference>
<keyword evidence="8 9" id="KW-0472">Membrane</keyword>
<evidence type="ECO:0000256" key="6">
    <source>
        <dbReference type="ARBA" id="ARBA00022692"/>
    </source>
</evidence>
<feature type="transmembrane region" description="Helical" evidence="9">
    <location>
        <begin position="7"/>
        <end position="24"/>
    </location>
</feature>
<comment type="catalytic activity">
    <reaction evidence="1 9">
        <text>riboflavin(in) = riboflavin(out)</text>
        <dbReference type="Rhea" id="RHEA:35015"/>
        <dbReference type="ChEBI" id="CHEBI:57986"/>
    </reaction>
</comment>
<feature type="transmembrane region" description="Helical" evidence="9">
    <location>
        <begin position="179"/>
        <end position="202"/>
    </location>
</feature>
<proteinExistence type="inferred from homology"/>